<comment type="caution">
    <text evidence="1">The sequence shown here is derived from an EMBL/GenBank/DDBJ whole genome shotgun (WGS) entry which is preliminary data.</text>
</comment>
<evidence type="ECO:0000313" key="1">
    <source>
        <dbReference type="EMBL" id="KAK7489700.1"/>
    </source>
</evidence>
<proteinExistence type="predicted"/>
<accession>A0ABD0KSE0</accession>
<name>A0ABD0KSE0_9CAEN</name>
<dbReference type="AlphaFoldDB" id="A0ABD0KSE0"/>
<dbReference type="Proteomes" id="UP001519460">
    <property type="component" value="Unassembled WGS sequence"/>
</dbReference>
<organism evidence="1 2">
    <name type="scientific">Batillaria attramentaria</name>
    <dbReference type="NCBI Taxonomy" id="370345"/>
    <lineage>
        <taxon>Eukaryota</taxon>
        <taxon>Metazoa</taxon>
        <taxon>Spiralia</taxon>
        <taxon>Lophotrochozoa</taxon>
        <taxon>Mollusca</taxon>
        <taxon>Gastropoda</taxon>
        <taxon>Caenogastropoda</taxon>
        <taxon>Sorbeoconcha</taxon>
        <taxon>Cerithioidea</taxon>
        <taxon>Batillariidae</taxon>
        <taxon>Batillaria</taxon>
    </lineage>
</organism>
<evidence type="ECO:0000313" key="2">
    <source>
        <dbReference type="Proteomes" id="UP001519460"/>
    </source>
</evidence>
<dbReference type="EMBL" id="JACVVK020000135">
    <property type="protein sequence ID" value="KAK7489700.1"/>
    <property type="molecule type" value="Genomic_DNA"/>
</dbReference>
<gene>
    <name evidence="1" type="ORF">BaRGS_00019095</name>
</gene>
<sequence length="188" mass="20722">MAYSVFILRGQEKRLFGRAAVVMLMKLTRKGICPPWLGHGEWPHIPFGHVLRPGDITLHASVTWKHGACVWGRCVAASRECRCGGRHTFPAHPSTTTPRLHTIVCRLLAFCHTRYGDRHARSVTLSSGSQAAHSPVESARPYTLPRFLSVGALTPEGQTVAASGRIALWRLHPAVSASHTREPTHETK</sequence>
<keyword evidence="2" id="KW-1185">Reference proteome</keyword>
<protein>
    <submittedName>
        <fullName evidence="1">Uncharacterized protein</fullName>
    </submittedName>
</protein>
<reference evidence="1 2" key="1">
    <citation type="journal article" date="2023" name="Sci. Data">
        <title>Genome assembly of the Korean intertidal mud-creeper Batillaria attramentaria.</title>
        <authorList>
            <person name="Patra A.K."/>
            <person name="Ho P.T."/>
            <person name="Jun S."/>
            <person name="Lee S.J."/>
            <person name="Kim Y."/>
            <person name="Won Y.J."/>
        </authorList>
    </citation>
    <scope>NUCLEOTIDE SEQUENCE [LARGE SCALE GENOMIC DNA]</scope>
    <source>
        <strain evidence="1">Wonlab-2016</strain>
    </source>
</reference>